<accession>A0A836HJ67</accession>
<feature type="region of interest" description="Disordered" evidence="1">
    <location>
        <begin position="254"/>
        <end position="294"/>
    </location>
</feature>
<reference evidence="2 3" key="1">
    <citation type="submission" date="2021-02" db="EMBL/GenBank/DDBJ databases">
        <title>Porcisia hertigi Genome sequencing and assembly.</title>
        <authorList>
            <person name="Almutairi H."/>
            <person name="Gatherer D."/>
        </authorList>
    </citation>
    <scope>NUCLEOTIDE SEQUENCE [LARGE SCALE GENOMIC DNA]</scope>
    <source>
        <strain evidence="2 3">C119</strain>
    </source>
</reference>
<dbReference type="GeneID" id="94287253"/>
<feature type="compositionally biased region" description="Low complexity" evidence="1">
    <location>
        <begin position="256"/>
        <end position="270"/>
    </location>
</feature>
<evidence type="ECO:0000256" key="1">
    <source>
        <dbReference type="SAM" id="MobiDB-lite"/>
    </source>
</evidence>
<organism evidence="2 3">
    <name type="scientific">Porcisia hertigi</name>
    <dbReference type="NCBI Taxonomy" id="2761500"/>
    <lineage>
        <taxon>Eukaryota</taxon>
        <taxon>Discoba</taxon>
        <taxon>Euglenozoa</taxon>
        <taxon>Kinetoplastea</taxon>
        <taxon>Metakinetoplastina</taxon>
        <taxon>Trypanosomatida</taxon>
        <taxon>Trypanosomatidae</taxon>
        <taxon>Leishmaniinae</taxon>
        <taxon>Porcisia</taxon>
    </lineage>
</organism>
<proteinExistence type="predicted"/>
<feature type="compositionally biased region" description="Basic residues" evidence="1">
    <location>
        <begin position="509"/>
        <end position="518"/>
    </location>
</feature>
<evidence type="ECO:0000313" key="3">
    <source>
        <dbReference type="Proteomes" id="UP000674318"/>
    </source>
</evidence>
<protein>
    <submittedName>
        <fullName evidence="2">Uncharacterized protein</fullName>
    </submittedName>
</protein>
<dbReference type="OrthoDB" id="273129at2759"/>
<keyword evidence="3" id="KW-1185">Reference proteome</keyword>
<dbReference type="EMBL" id="JAFJZO010000035">
    <property type="protein sequence ID" value="KAG5492549.1"/>
    <property type="molecule type" value="Genomic_DNA"/>
</dbReference>
<dbReference type="KEGG" id="phet:94287253"/>
<feature type="region of interest" description="Disordered" evidence="1">
    <location>
        <begin position="495"/>
        <end position="518"/>
    </location>
</feature>
<evidence type="ECO:0000313" key="2">
    <source>
        <dbReference type="EMBL" id="KAG5492549.1"/>
    </source>
</evidence>
<feature type="region of interest" description="Disordered" evidence="1">
    <location>
        <begin position="1"/>
        <end position="61"/>
    </location>
</feature>
<gene>
    <name evidence="2" type="ORF">JKF63_01127</name>
</gene>
<dbReference type="Proteomes" id="UP000674318">
    <property type="component" value="Chromosome 35"/>
</dbReference>
<sequence>MKNEGAHADGSSQRPHMLSGLRKLFQGNSLDRSKMPHNDWNSPVGGNDISDSPDSAQDPEELEDHMHGSIYARTDICQACGFPRGSSVCCPVSRRHHGTDEVVRSGGHHTHSRCLSSTIKSVLAKEFNKIPVSPCHLNQSAQANFESRAPTAEELPPPLASVSEDAPAEGADGYSTGVKRPLPWGAGDFVGQESDPEDHRNETFSNQHNGIDICKGNDGADGAACQEGDDTTQYYCYTDENGCTYYYAQVQEDPKQQQSSAANAEAAHTSPDGAELSQKENHGEEVGTDGAVPPGSYVCECVDENGQTVYYMYTPDVDGADDSAATALLQTGDTKGSVETPASTIAVARSEVTSEDAGDTTGASKRKMPGKYFAAILNSFKFHRKNRRRGKHVDPAADDCEVAQPASCTADRAVEPSTAMSAVFSDTLITRIPSGVKEYDKEVKDFMELLDEAEKKGFMKKRKRLIKELVLSERKEREAIMKQRHDGLEALERERRAGAVASQSDEAGKRKRMGLKII</sequence>
<feature type="region of interest" description="Disordered" evidence="1">
    <location>
        <begin position="146"/>
        <end position="182"/>
    </location>
</feature>
<dbReference type="AlphaFoldDB" id="A0A836HJ67"/>
<dbReference type="RefSeq" id="XP_067753333.1">
    <property type="nucleotide sequence ID" value="XM_067897176.1"/>
</dbReference>
<comment type="caution">
    <text evidence="2">The sequence shown here is derived from an EMBL/GenBank/DDBJ whole genome shotgun (WGS) entry which is preliminary data.</text>
</comment>
<name>A0A836HJ67_9TRYP</name>